<keyword evidence="20" id="KW-1185">Reference proteome</keyword>
<evidence type="ECO:0000256" key="11">
    <source>
        <dbReference type="ARBA" id="ARBA00022842"/>
    </source>
</evidence>
<evidence type="ECO:0000256" key="4">
    <source>
        <dbReference type="ARBA" id="ARBA00022539"/>
    </source>
</evidence>
<dbReference type="SUPFAM" id="SSF81653">
    <property type="entry name" value="Calcium ATPase, transduction domain A"/>
    <property type="match status" value="1"/>
</dbReference>
<evidence type="ECO:0000256" key="9">
    <source>
        <dbReference type="ARBA" id="ARBA00022833"/>
    </source>
</evidence>
<feature type="transmembrane region" description="Helical" evidence="17">
    <location>
        <begin position="390"/>
        <end position="411"/>
    </location>
</feature>
<dbReference type="FunFam" id="3.40.1110.10:FF:000066">
    <property type="entry name" value="Cadmium-translocating P-type ATPase"/>
    <property type="match status" value="1"/>
</dbReference>
<comment type="catalytic activity">
    <reaction evidence="15">
        <text>Zn(2+)(in) + ATP + H2O = Zn(2+)(out) + ADP + phosphate + H(+)</text>
        <dbReference type="Rhea" id="RHEA:20621"/>
        <dbReference type="ChEBI" id="CHEBI:15377"/>
        <dbReference type="ChEBI" id="CHEBI:15378"/>
        <dbReference type="ChEBI" id="CHEBI:29105"/>
        <dbReference type="ChEBI" id="CHEBI:30616"/>
        <dbReference type="ChEBI" id="CHEBI:43474"/>
        <dbReference type="ChEBI" id="CHEBI:456216"/>
        <dbReference type="EC" id="7.2.2.12"/>
    </reaction>
</comment>
<keyword evidence="13 17" id="KW-1133">Transmembrane helix</keyword>
<dbReference type="KEGG" id="cfer:D4Z93_11920"/>
<dbReference type="Gene3D" id="3.30.70.100">
    <property type="match status" value="1"/>
</dbReference>
<dbReference type="InterPro" id="IPR001757">
    <property type="entry name" value="P_typ_ATPase"/>
</dbReference>
<evidence type="ECO:0000313" key="19">
    <source>
        <dbReference type="EMBL" id="AYD41183.1"/>
    </source>
</evidence>
<dbReference type="Pfam" id="PF00702">
    <property type="entry name" value="Hydrolase"/>
    <property type="match status" value="1"/>
</dbReference>
<evidence type="ECO:0000256" key="2">
    <source>
        <dbReference type="ARBA" id="ARBA00006024"/>
    </source>
</evidence>
<dbReference type="InterPro" id="IPR017969">
    <property type="entry name" value="Heavy-metal-associated_CS"/>
</dbReference>
<protein>
    <submittedName>
        <fullName evidence="19">Cadmium-translocating P-type ATPase</fullName>
    </submittedName>
</protein>
<keyword evidence="6 17" id="KW-0812">Transmembrane</keyword>
<name>A0A386H6M0_9CLOT</name>
<dbReference type="InterPro" id="IPR006121">
    <property type="entry name" value="HMA_dom"/>
</dbReference>
<comment type="similarity">
    <text evidence="2 17">Belongs to the cation transport ATPase (P-type) (TC 3.A.3) family. Type IB subfamily.</text>
</comment>
<evidence type="ECO:0000256" key="6">
    <source>
        <dbReference type="ARBA" id="ARBA00022692"/>
    </source>
</evidence>
<feature type="transmembrane region" description="Helical" evidence="17">
    <location>
        <begin position="158"/>
        <end position="177"/>
    </location>
</feature>
<dbReference type="InterPro" id="IPR023298">
    <property type="entry name" value="ATPase_P-typ_TM_dom_sf"/>
</dbReference>
<dbReference type="InterPro" id="IPR018303">
    <property type="entry name" value="ATPase_P-typ_P_site"/>
</dbReference>
<dbReference type="InterPro" id="IPR059000">
    <property type="entry name" value="ATPase_P-type_domA"/>
</dbReference>
<dbReference type="Pfam" id="PF00122">
    <property type="entry name" value="E1-E2_ATPase"/>
    <property type="match status" value="1"/>
</dbReference>
<evidence type="ECO:0000256" key="16">
    <source>
        <dbReference type="ARBA" id="ARBA00049338"/>
    </source>
</evidence>
<dbReference type="RefSeq" id="WP_119973799.1">
    <property type="nucleotide sequence ID" value="NZ_CP032416.1"/>
</dbReference>
<dbReference type="NCBIfam" id="TIGR01512">
    <property type="entry name" value="ATPase-IB2_Cd"/>
    <property type="match status" value="1"/>
</dbReference>
<dbReference type="Gene3D" id="2.70.150.10">
    <property type="entry name" value="Calcium-transporting ATPase, cytoplasmic transduction domain A"/>
    <property type="match status" value="1"/>
</dbReference>
<dbReference type="GO" id="GO:0005886">
    <property type="term" value="C:plasma membrane"/>
    <property type="evidence" value="ECO:0007669"/>
    <property type="project" value="UniProtKB-SubCell"/>
</dbReference>
<keyword evidence="14 17" id="KW-0472">Membrane</keyword>
<dbReference type="GO" id="GO:0016887">
    <property type="term" value="F:ATP hydrolysis activity"/>
    <property type="evidence" value="ECO:0007669"/>
    <property type="project" value="InterPro"/>
</dbReference>
<feature type="transmembrane region" description="Helical" evidence="17">
    <location>
        <begin position="695"/>
        <end position="713"/>
    </location>
</feature>
<keyword evidence="4" id="KW-0104">Cadmium</keyword>
<dbReference type="PROSITE" id="PS01047">
    <property type="entry name" value="HMA_1"/>
    <property type="match status" value="1"/>
</dbReference>
<feature type="transmembrane region" description="Helical" evidence="17">
    <location>
        <begin position="358"/>
        <end position="378"/>
    </location>
</feature>
<dbReference type="InterPro" id="IPR023299">
    <property type="entry name" value="ATPase_P-typ_cyto_dom_N"/>
</dbReference>
<keyword evidence="5" id="KW-0597">Phosphoprotein</keyword>
<dbReference type="PANTHER" id="PTHR48085:SF5">
    <property type="entry name" value="CADMIUM_ZINC-TRANSPORTING ATPASE HMA4-RELATED"/>
    <property type="match status" value="1"/>
</dbReference>
<keyword evidence="3 17" id="KW-1003">Cell membrane</keyword>
<evidence type="ECO:0000256" key="1">
    <source>
        <dbReference type="ARBA" id="ARBA00004651"/>
    </source>
</evidence>
<dbReference type="SUPFAM" id="SSF55008">
    <property type="entry name" value="HMA, heavy metal-associated domain"/>
    <property type="match status" value="1"/>
</dbReference>
<comment type="subcellular location">
    <subcellularLocation>
        <location evidence="1">Cell membrane</location>
        <topology evidence="1">Multi-pass membrane protein</topology>
    </subcellularLocation>
</comment>
<dbReference type="EMBL" id="CP032416">
    <property type="protein sequence ID" value="AYD41183.1"/>
    <property type="molecule type" value="Genomic_DNA"/>
</dbReference>
<dbReference type="Proteomes" id="UP000266301">
    <property type="component" value="Chromosome"/>
</dbReference>
<dbReference type="GO" id="GO:0005524">
    <property type="term" value="F:ATP binding"/>
    <property type="evidence" value="ECO:0007669"/>
    <property type="project" value="UniProtKB-UniRule"/>
</dbReference>
<dbReference type="InterPro" id="IPR051014">
    <property type="entry name" value="Cation_Transport_ATPase_IB"/>
</dbReference>
<dbReference type="Pfam" id="PF00403">
    <property type="entry name" value="HMA"/>
    <property type="match status" value="1"/>
</dbReference>
<organism evidence="19 20">
    <name type="scientific">Clostridium fermenticellae</name>
    <dbReference type="NCBI Taxonomy" id="2068654"/>
    <lineage>
        <taxon>Bacteria</taxon>
        <taxon>Bacillati</taxon>
        <taxon>Bacillota</taxon>
        <taxon>Clostridia</taxon>
        <taxon>Eubacteriales</taxon>
        <taxon>Clostridiaceae</taxon>
        <taxon>Clostridium</taxon>
    </lineage>
</organism>
<accession>A0A386H6M0</accession>
<dbReference type="FunFam" id="2.70.150.10:FF:000002">
    <property type="entry name" value="Copper-transporting ATPase 1, putative"/>
    <property type="match status" value="1"/>
</dbReference>
<keyword evidence="7 17" id="KW-0479">Metal-binding</keyword>
<evidence type="ECO:0000256" key="12">
    <source>
        <dbReference type="ARBA" id="ARBA00022967"/>
    </source>
</evidence>
<evidence type="ECO:0000256" key="15">
    <source>
        <dbReference type="ARBA" id="ARBA00047308"/>
    </source>
</evidence>
<evidence type="ECO:0000256" key="14">
    <source>
        <dbReference type="ARBA" id="ARBA00023136"/>
    </source>
</evidence>
<dbReference type="SUPFAM" id="SSF56784">
    <property type="entry name" value="HAD-like"/>
    <property type="match status" value="1"/>
</dbReference>
<dbReference type="PROSITE" id="PS50846">
    <property type="entry name" value="HMA_2"/>
    <property type="match status" value="1"/>
</dbReference>
<evidence type="ECO:0000256" key="10">
    <source>
        <dbReference type="ARBA" id="ARBA00022840"/>
    </source>
</evidence>
<dbReference type="InterPro" id="IPR008250">
    <property type="entry name" value="ATPase_P-typ_transduc_dom_A_sf"/>
</dbReference>
<dbReference type="InterPro" id="IPR036412">
    <property type="entry name" value="HAD-like_sf"/>
</dbReference>
<keyword evidence="12" id="KW-1278">Translocase</keyword>
<dbReference type="Gene3D" id="3.40.50.1000">
    <property type="entry name" value="HAD superfamily/HAD-like"/>
    <property type="match status" value="1"/>
</dbReference>
<dbReference type="PANTHER" id="PTHR48085">
    <property type="entry name" value="CADMIUM/ZINC-TRANSPORTING ATPASE HMA2-RELATED"/>
    <property type="match status" value="1"/>
</dbReference>
<dbReference type="PRINTS" id="PR00941">
    <property type="entry name" value="CDATPASE"/>
</dbReference>
<dbReference type="InterPro" id="IPR036163">
    <property type="entry name" value="HMA_dom_sf"/>
</dbReference>
<dbReference type="PRINTS" id="PR00119">
    <property type="entry name" value="CATATPASE"/>
</dbReference>
<evidence type="ECO:0000256" key="8">
    <source>
        <dbReference type="ARBA" id="ARBA00022741"/>
    </source>
</evidence>
<dbReference type="InterPro" id="IPR023214">
    <property type="entry name" value="HAD_sf"/>
</dbReference>
<evidence type="ECO:0000256" key="7">
    <source>
        <dbReference type="ARBA" id="ARBA00022723"/>
    </source>
</evidence>
<dbReference type="AlphaFoldDB" id="A0A386H6M0"/>
<dbReference type="CDD" id="cd07548">
    <property type="entry name" value="P-type_ATPase-Cd_Zn_Co_like"/>
    <property type="match status" value="1"/>
</dbReference>
<gene>
    <name evidence="19" type="primary">cadA</name>
    <name evidence="19" type="ORF">D4Z93_11920</name>
</gene>
<keyword evidence="8 17" id="KW-0547">Nucleotide-binding</keyword>
<keyword evidence="9" id="KW-0862">Zinc</keyword>
<evidence type="ECO:0000256" key="13">
    <source>
        <dbReference type="ARBA" id="ARBA00022989"/>
    </source>
</evidence>
<evidence type="ECO:0000256" key="17">
    <source>
        <dbReference type="RuleBase" id="RU362081"/>
    </source>
</evidence>
<evidence type="ECO:0000256" key="5">
    <source>
        <dbReference type="ARBA" id="ARBA00022553"/>
    </source>
</evidence>
<feature type="domain" description="HMA" evidence="18">
    <location>
        <begin position="41"/>
        <end position="103"/>
    </location>
</feature>
<dbReference type="NCBIfam" id="TIGR01494">
    <property type="entry name" value="ATPase_P-type"/>
    <property type="match status" value="1"/>
</dbReference>
<keyword evidence="10 17" id="KW-0067">ATP-binding</keyword>
<keyword evidence="11" id="KW-0460">Magnesium</keyword>
<dbReference type="InterPro" id="IPR027256">
    <property type="entry name" value="P-typ_ATPase_IB"/>
</dbReference>
<evidence type="ECO:0000256" key="3">
    <source>
        <dbReference type="ARBA" id="ARBA00022475"/>
    </source>
</evidence>
<dbReference type="OrthoDB" id="9760364at2"/>
<dbReference type="GO" id="GO:0016463">
    <property type="term" value="F:P-type zinc transporter activity"/>
    <property type="evidence" value="ECO:0007669"/>
    <property type="project" value="UniProtKB-EC"/>
</dbReference>
<evidence type="ECO:0000313" key="20">
    <source>
        <dbReference type="Proteomes" id="UP000266301"/>
    </source>
</evidence>
<comment type="catalytic activity">
    <reaction evidence="16">
        <text>Cd(2+)(in) + ATP + H2O = Cd(2+)(out) + ADP + phosphate + H(+)</text>
        <dbReference type="Rhea" id="RHEA:12132"/>
        <dbReference type="ChEBI" id="CHEBI:15377"/>
        <dbReference type="ChEBI" id="CHEBI:15378"/>
        <dbReference type="ChEBI" id="CHEBI:30616"/>
        <dbReference type="ChEBI" id="CHEBI:43474"/>
        <dbReference type="ChEBI" id="CHEBI:48775"/>
        <dbReference type="ChEBI" id="CHEBI:456216"/>
        <dbReference type="EC" id="7.2.2.21"/>
    </reaction>
</comment>
<dbReference type="NCBIfam" id="TIGR01525">
    <property type="entry name" value="ATPase-IB_hvy"/>
    <property type="match status" value="1"/>
</dbReference>
<dbReference type="PROSITE" id="PS00154">
    <property type="entry name" value="ATPASE_E1_E2"/>
    <property type="match status" value="1"/>
</dbReference>
<dbReference type="GO" id="GO:0008551">
    <property type="term" value="F:P-type cadmium transporter activity"/>
    <property type="evidence" value="ECO:0007669"/>
    <property type="project" value="UniProtKB-EC"/>
</dbReference>
<sequence>MDDEIKNLNKSNLKVLTKNINIKDINMKTYRDINDSENRNFRKEFIIEGLDCANCAAKIEREVNKIDGVKSAVVDFVSARLIININKPSKKNEIIEEAKKISKRIEPDVKFIETYEKRKKSDNLEAEESNKGEIIRLIIGALGFLVAGIFKFKPPIELGIYLISYMIVGGEVFLTALKNMSKGQVFDENFLMSIATVGAFAIGQYPEGVAVMLFYQFGEMLQGLAVRRSRKSITELMDIRPDYANLKVNDDVKKVFPEEVSVGDIIIIKPGEKVPLDGKVINGDSMLDTSALTGESVPREVHTGDSVLGGTINKNGLLTIEVEKEFSDSTIAKILDLVQNANSKKAPTESFVTKFARYYTPIVVFSALALAVLPPLFIKGAVFSDWIYRALAFLVVSCPCALVVSIPLGFFGGIGGASKNGILVKGGNYLEALNNAEIVVFDKTGTLTKGVFKVTEVKAQNGVSNDELMTYAAFAEAYSNHPIASSILNAYGKEIVKDSIHNYEEISGYGIKAVINGKEVLAGNYKLMNKEGIGYTEADTIGTAVHIAVDKEYAGYILISDEIKEDSVKVVKALKSVGIKKTVMLTGDNKAAANKVGERVGIDEVHAELLPDQKVDRIEMLYKEKAPKGKLIFVGDGVNDAPVLARADIGVAMGGVGSDAAIEAADVVIMTDEPSKIASAIKIAKHTRSIVMQNIFFALGVKFLLLILIAIGIGTMWEAVFGDVGVTLIAVLNSMRTLKTENI</sequence>
<dbReference type="GO" id="GO:0046872">
    <property type="term" value="F:metal ion binding"/>
    <property type="evidence" value="ECO:0007669"/>
    <property type="project" value="UniProtKB-KW"/>
</dbReference>
<proteinExistence type="inferred from homology"/>
<reference evidence="19 20" key="1">
    <citation type="journal article" date="2019" name="Int. J. Syst. Evol. Microbiol.">
        <title>Clostridium fermenticellae sp. nov., isolated from the mud in a fermentation cellar for the production of the Chinese liquor, baijiu.</title>
        <authorList>
            <person name="Xu P.X."/>
            <person name="Chai L.J."/>
            <person name="Qiu T."/>
            <person name="Zhang X.J."/>
            <person name="Lu Z.M."/>
            <person name="Xiao C."/>
            <person name="Wang S.T."/>
            <person name="Shen C.H."/>
            <person name="Shi J.S."/>
            <person name="Xu Z.H."/>
        </authorList>
    </citation>
    <scope>NUCLEOTIDE SEQUENCE [LARGE SCALE GENOMIC DNA]</scope>
    <source>
        <strain evidence="19 20">JN500901</strain>
    </source>
</reference>
<dbReference type="Gene3D" id="3.40.1110.10">
    <property type="entry name" value="Calcium-transporting ATPase, cytoplasmic domain N"/>
    <property type="match status" value="1"/>
</dbReference>
<dbReference type="CDD" id="cd00371">
    <property type="entry name" value="HMA"/>
    <property type="match status" value="1"/>
</dbReference>
<evidence type="ECO:0000259" key="18">
    <source>
        <dbReference type="PROSITE" id="PS50846"/>
    </source>
</evidence>
<dbReference type="SUPFAM" id="SSF81665">
    <property type="entry name" value="Calcium ATPase, transmembrane domain M"/>
    <property type="match status" value="1"/>
</dbReference>